<feature type="compositionally biased region" description="Basic residues" evidence="10">
    <location>
        <begin position="154"/>
        <end position="164"/>
    </location>
</feature>
<feature type="region of interest" description="Disordered" evidence="10">
    <location>
        <begin position="1"/>
        <end position="175"/>
    </location>
</feature>
<feature type="compositionally biased region" description="Polar residues" evidence="10">
    <location>
        <begin position="7"/>
        <end position="24"/>
    </location>
</feature>
<dbReference type="Proteomes" id="UP000044841">
    <property type="component" value="Unassembled WGS sequence"/>
</dbReference>
<evidence type="ECO:0000256" key="6">
    <source>
        <dbReference type="ARBA" id="ARBA00022691"/>
    </source>
</evidence>
<dbReference type="Gene3D" id="3.40.50.150">
    <property type="entry name" value="Vaccinia Virus protein VP39"/>
    <property type="match status" value="1"/>
</dbReference>
<protein>
    <recommendedName>
        <fullName evidence="8 9">Ribosomal RNA-processing protein 8</fullName>
        <ecNumber evidence="9">2.1.1.-</ecNumber>
    </recommendedName>
</protein>
<dbReference type="EC" id="2.1.1.-" evidence="9"/>
<evidence type="ECO:0000256" key="3">
    <source>
        <dbReference type="ARBA" id="ARBA00022552"/>
    </source>
</evidence>
<evidence type="ECO:0000256" key="5">
    <source>
        <dbReference type="ARBA" id="ARBA00022679"/>
    </source>
</evidence>
<dbReference type="InterPro" id="IPR029063">
    <property type="entry name" value="SAM-dependent_MTases_sf"/>
</dbReference>
<name>A0A0K6GEV7_9AGAM</name>
<feature type="compositionally biased region" description="Basic and acidic residues" evidence="10">
    <location>
        <begin position="165"/>
        <end position="175"/>
    </location>
</feature>
<gene>
    <name evidence="11" type="ORF">RSOLAG22IIIB_12574</name>
</gene>
<dbReference type="Gene3D" id="1.10.10.2150">
    <property type="entry name" value="Ribosomal RNA-processing protein 8, N-terminal domain"/>
    <property type="match status" value="1"/>
</dbReference>
<evidence type="ECO:0000256" key="9">
    <source>
        <dbReference type="RuleBase" id="RU365074"/>
    </source>
</evidence>
<evidence type="ECO:0000256" key="8">
    <source>
        <dbReference type="ARBA" id="ARBA00076672"/>
    </source>
</evidence>
<keyword evidence="7 9" id="KW-0539">Nucleus</keyword>
<dbReference type="EMBL" id="CYGV01001784">
    <property type="protein sequence ID" value="CUA77153.1"/>
    <property type="molecule type" value="Genomic_DNA"/>
</dbReference>
<dbReference type="FunFam" id="1.10.10.2150:FF:000001">
    <property type="entry name" value="Ribosomal RNA-processing protein 8"/>
    <property type="match status" value="1"/>
</dbReference>
<keyword evidence="6 9" id="KW-0949">S-adenosyl-L-methionine</keyword>
<feature type="compositionally biased region" description="Basic and acidic residues" evidence="10">
    <location>
        <begin position="78"/>
        <end position="91"/>
    </location>
</feature>
<dbReference type="GO" id="GO:0016433">
    <property type="term" value="F:rRNA (adenine) methyltransferase activity"/>
    <property type="evidence" value="ECO:0007669"/>
    <property type="project" value="TreeGrafter"/>
</dbReference>
<dbReference type="GO" id="GO:0005730">
    <property type="term" value="C:nucleolus"/>
    <property type="evidence" value="ECO:0007669"/>
    <property type="project" value="UniProtKB-SubCell"/>
</dbReference>
<keyword evidence="3 9" id="KW-0698">rRNA processing</keyword>
<dbReference type="InterPro" id="IPR023576">
    <property type="entry name" value="UbiE/COQ5_MeTrFase_CS"/>
</dbReference>
<keyword evidence="5 9" id="KW-0808">Transferase</keyword>
<evidence type="ECO:0000256" key="2">
    <source>
        <dbReference type="ARBA" id="ARBA00006301"/>
    </source>
</evidence>
<organism evidence="11 12">
    <name type="scientific">Rhizoctonia solani</name>
    <dbReference type="NCBI Taxonomy" id="456999"/>
    <lineage>
        <taxon>Eukaryota</taxon>
        <taxon>Fungi</taxon>
        <taxon>Dikarya</taxon>
        <taxon>Basidiomycota</taxon>
        <taxon>Agaricomycotina</taxon>
        <taxon>Agaricomycetes</taxon>
        <taxon>Cantharellales</taxon>
        <taxon>Ceratobasidiaceae</taxon>
        <taxon>Rhizoctonia</taxon>
    </lineage>
</organism>
<comment type="function">
    <text evidence="9">S-adenosyl-L-methionine-dependent methyltransferase that specifically methylates the N(1) position of adenine in helix 25.1 in 25S rRNA. Required both for ribosomal 40S and 60S subunits biogenesis. Required for efficient pre-rRNA cleavage at site A2.</text>
</comment>
<sequence>MALFESSWDTKSSNEALVRNSTPSVKPKSGKKNRRDSGSKPTTTSEENTGGTNIDLDKLLKKMTDIGSGEAKSKRKGKGDEEGKRNEVGKEGKRKAKSKDRGETSTTPLKPAPGARQDAGAAKKDRMKEGKRDKPVEVATGEKRKTEGEEGSKPKSKKQKKSKERVREEPKTVEDECVKEIVGGDEEDGTGEMSELQKLMKKNLQGSKFRIINEKLYKSSSQDAQTMMRTEPQTYTEYHIGFRHQTQSWPSNPVDLISTSLSTLPPRSIIVDLGCGDAQLAKTLVPQGLNVLSFDLVSDHKWVVEADICTRISLPGSEDGPYEGAIADACVCSLSLMSTNWIGCAREAWRVLRVGGRFVVAEVTSRFRDLNEFSQVLSELGFDLVEQSAPSTHFLLFEFRKVQRKRDIQVSWKDIQSSADGLLKPCEYKRR</sequence>
<dbReference type="PROSITE" id="PS01184">
    <property type="entry name" value="UBIE_2"/>
    <property type="match status" value="1"/>
</dbReference>
<evidence type="ECO:0000256" key="1">
    <source>
        <dbReference type="ARBA" id="ARBA00004604"/>
    </source>
</evidence>
<keyword evidence="4 9" id="KW-0489">Methyltransferase</keyword>
<dbReference type="Pfam" id="PF05148">
    <property type="entry name" value="Methyltransf_8"/>
    <property type="match status" value="1"/>
</dbReference>
<comment type="similarity">
    <text evidence="2 9">Belongs to the methyltransferase superfamily. RRP8 family.</text>
</comment>
<feature type="compositionally biased region" description="Basic and acidic residues" evidence="10">
    <location>
        <begin position="121"/>
        <end position="153"/>
    </location>
</feature>
<dbReference type="InterPro" id="IPR042036">
    <property type="entry name" value="RRP8_N"/>
</dbReference>
<evidence type="ECO:0000256" key="10">
    <source>
        <dbReference type="SAM" id="MobiDB-lite"/>
    </source>
</evidence>
<dbReference type="PANTHER" id="PTHR12787:SF0">
    <property type="entry name" value="RIBOSOMAL RNA-PROCESSING PROTEIN 8"/>
    <property type="match status" value="1"/>
</dbReference>
<feature type="compositionally biased region" description="Low complexity" evidence="10">
    <location>
        <begin position="42"/>
        <end position="53"/>
    </location>
</feature>
<reference evidence="11 12" key="1">
    <citation type="submission" date="2015-07" db="EMBL/GenBank/DDBJ databases">
        <authorList>
            <person name="Noorani M."/>
        </authorList>
    </citation>
    <scope>NUCLEOTIDE SEQUENCE [LARGE SCALE GENOMIC DNA]</scope>
    <source>
        <strain evidence="11">BBA 69670</strain>
    </source>
</reference>
<keyword evidence="12" id="KW-1185">Reference proteome</keyword>
<feature type="compositionally biased region" description="Basic and acidic residues" evidence="10">
    <location>
        <begin position="55"/>
        <end position="64"/>
    </location>
</feature>
<dbReference type="PANTHER" id="PTHR12787">
    <property type="entry name" value="RIBOSOMAL RNA-PROCESSING PROTEIN 8"/>
    <property type="match status" value="1"/>
</dbReference>
<dbReference type="CDD" id="cd02440">
    <property type="entry name" value="AdoMet_MTases"/>
    <property type="match status" value="1"/>
</dbReference>
<evidence type="ECO:0000256" key="4">
    <source>
        <dbReference type="ARBA" id="ARBA00022603"/>
    </source>
</evidence>
<accession>A0A0K6GEV7</accession>
<comment type="subcellular location">
    <subcellularLocation>
        <location evidence="1 9">Nucleus</location>
        <location evidence="1 9">Nucleolus</location>
    </subcellularLocation>
</comment>
<dbReference type="AlphaFoldDB" id="A0A0K6GEV7"/>
<proteinExistence type="inferred from homology"/>
<evidence type="ECO:0000313" key="12">
    <source>
        <dbReference type="Proteomes" id="UP000044841"/>
    </source>
</evidence>
<dbReference type="InterPro" id="IPR007823">
    <property type="entry name" value="RRP8"/>
</dbReference>
<dbReference type="GO" id="GO:0042273">
    <property type="term" value="P:ribosomal large subunit biogenesis"/>
    <property type="evidence" value="ECO:0007669"/>
    <property type="project" value="TreeGrafter"/>
</dbReference>
<evidence type="ECO:0000313" key="11">
    <source>
        <dbReference type="EMBL" id="CUA77153.1"/>
    </source>
</evidence>
<evidence type="ECO:0000256" key="7">
    <source>
        <dbReference type="ARBA" id="ARBA00023242"/>
    </source>
</evidence>
<dbReference type="SUPFAM" id="SSF53335">
    <property type="entry name" value="S-adenosyl-L-methionine-dependent methyltransferases"/>
    <property type="match status" value="1"/>
</dbReference>